<evidence type="ECO:0000313" key="2">
    <source>
        <dbReference type="Proteomes" id="UP001501231"/>
    </source>
</evidence>
<organism evidence="1 2">
    <name type="scientific">Actinomadura vinacea</name>
    <dbReference type="NCBI Taxonomy" id="115336"/>
    <lineage>
        <taxon>Bacteria</taxon>
        <taxon>Bacillati</taxon>
        <taxon>Actinomycetota</taxon>
        <taxon>Actinomycetes</taxon>
        <taxon>Streptosporangiales</taxon>
        <taxon>Thermomonosporaceae</taxon>
        <taxon>Actinomadura</taxon>
    </lineage>
</organism>
<evidence type="ECO:0008006" key="3">
    <source>
        <dbReference type="Google" id="ProtNLM"/>
    </source>
</evidence>
<dbReference type="EMBL" id="BAAARW010000030">
    <property type="protein sequence ID" value="GAA2446015.1"/>
    <property type="molecule type" value="Genomic_DNA"/>
</dbReference>
<comment type="caution">
    <text evidence="1">The sequence shown here is derived from an EMBL/GenBank/DDBJ whole genome shotgun (WGS) entry which is preliminary data.</text>
</comment>
<gene>
    <name evidence="1" type="ORF">GCM10010191_73700</name>
</gene>
<sequence length="423" mass="45714">MTDDRDRLRTLFASWDRRPGREVVERALEGVPAVAIADLVLDEGEAFWRREACAEALIGRVPGERAAALVDCVCDTEVSARLNSALTTALNVPGQPYSGELRARALERGNYYIAEKLGPQALLDDAKSGDAKALGLLTVLASSPWRHLRAAGEGAVDELIELRGMPAVVAMLGADSPDALARSAPYPAIRLLGLRLLARAGGDISPCLGDDSAIVSRTAYDLLIGGQGHDGTLLAMVEEGRPGHLWALPILHRRGHDIRPMWEGLGSPRVEVPGVPPDVREAIVRRYVPGQRDTDPRWLIEAALLDPPPESYDFGEVRLGAARQALAGAGLEPREPVPAGRSMGSGKGTYHVIPTDAGKVWVSTLGPFFGFEEDARITTALRDAGFRHIDPELGAITFTGLAVYFFGSREPLQVRDLVFYWQD</sequence>
<dbReference type="RefSeq" id="WP_344595412.1">
    <property type="nucleotide sequence ID" value="NZ_BAAARW010000030.1"/>
</dbReference>
<evidence type="ECO:0000313" key="1">
    <source>
        <dbReference type="EMBL" id="GAA2446015.1"/>
    </source>
</evidence>
<protein>
    <recommendedName>
        <fullName evidence="3">HEAT repeat domain-containing protein</fullName>
    </recommendedName>
</protein>
<name>A0ABP5X9G9_9ACTN</name>
<keyword evidence="2" id="KW-1185">Reference proteome</keyword>
<reference evidence="2" key="1">
    <citation type="journal article" date="2019" name="Int. J. Syst. Evol. Microbiol.">
        <title>The Global Catalogue of Microorganisms (GCM) 10K type strain sequencing project: providing services to taxonomists for standard genome sequencing and annotation.</title>
        <authorList>
            <consortium name="The Broad Institute Genomics Platform"/>
            <consortium name="The Broad Institute Genome Sequencing Center for Infectious Disease"/>
            <person name="Wu L."/>
            <person name="Ma J."/>
        </authorList>
    </citation>
    <scope>NUCLEOTIDE SEQUENCE [LARGE SCALE GENOMIC DNA]</scope>
    <source>
        <strain evidence="2">JCM 3325</strain>
    </source>
</reference>
<accession>A0ABP5X9G9</accession>
<proteinExistence type="predicted"/>
<dbReference type="Proteomes" id="UP001501231">
    <property type="component" value="Unassembled WGS sequence"/>
</dbReference>